<dbReference type="STRING" id="485916.Dtox_2097"/>
<keyword evidence="2" id="KW-1185">Reference proteome</keyword>
<dbReference type="RefSeq" id="WP_015757630.1">
    <property type="nucleotide sequence ID" value="NC_013216.1"/>
</dbReference>
<dbReference type="KEGG" id="dae:Dtox_2097"/>
<evidence type="ECO:0000313" key="1">
    <source>
        <dbReference type="EMBL" id="ACV62926.1"/>
    </source>
</evidence>
<gene>
    <name evidence="1" type="ordered locus">Dtox_2097</name>
</gene>
<name>C8VZ16_DESAS</name>
<proteinExistence type="predicted"/>
<protein>
    <submittedName>
        <fullName evidence="1">Uncharacterized protein</fullName>
    </submittedName>
</protein>
<dbReference type="AlphaFoldDB" id="C8VZ16"/>
<reference evidence="1 2" key="1">
    <citation type="journal article" date="2009" name="Stand. Genomic Sci.">
        <title>Complete genome sequence of Desulfotomaculum acetoxidans type strain (5575).</title>
        <authorList>
            <person name="Spring S."/>
            <person name="Lapidus A."/>
            <person name="Schroder M."/>
            <person name="Gleim D."/>
            <person name="Sims D."/>
            <person name="Meincke L."/>
            <person name="Glavina Del Rio T."/>
            <person name="Tice H."/>
            <person name="Copeland A."/>
            <person name="Cheng J.F."/>
            <person name="Lucas S."/>
            <person name="Chen F."/>
            <person name="Nolan M."/>
            <person name="Bruce D."/>
            <person name="Goodwin L."/>
            <person name="Pitluck S."/>
            <person name="Ivanova N."/>
            <person name="Mavromatis K."/>
            <person name="Mikhailova N."/>
            <person name="Pati A."/>
            <person name="Chen A."/>
            <person name="Palaniappan K."/>
            <person name="Land M."/>
            <person name="Hauser L."/>
            <person name="Chang Y.J."/>
            <person name="Jeffries C.D."/>
            <person name="Chain P."/>
            <person name="Saunders E."/>
            <person name="Brettin T."/>
            <person name="Detter J.C."/>
            <person name="Goker M."/>
            <person name="Bristow J."/>
            <person name="Eisen J.A."/>
            <person name="Markowitz V."/>
            <person name="Hugenholtz P."/>
            <person name="Kyrpides N.C."/>
            <person name="Klenk H.P."/>
            <person name="Han C."/>
        </authorList>
    </citation>
    <scope>NUCLEOTIDE SEQUENCE [LARGE SCALE GENOMIC DNA]</scope>
    <source>
        <strain evidence="2">ATCC 49208 / DSM 771 / VKM B-1644</strain>
    </source>
</reference>
<accession>C8VZ16</accession>
<dbReference type="HOGENOM" id="CLU_1701433_0_0_9"/>
<dbReference type="Proteomes" id="UP000002217">
    <property type="component" value="Chromosome"/>
</dbReference>
<dbReference type="eggNOG" id="ENOG5032W4C">
    <property type="taxonomic scope" value="Bacteria"/>
</dbReference>
<organism evidence="1 2">
    <name type="scientific">Desulfofarcimen acetoxidans (strain ATCC 49208 / DSM 771 / KCTC 5769 / VKM B-1644 / 5575)</name>
    <name type="common">Desulfotomaculum acetoxidans</name>
    <dbReference type="NCBI Taxonomy" id="485916"/>
    <lineage>
        <taxon>Bacteria</taxon>
        <taxon>Bacillati</taxon>
        <taxon>Bacillota</taxon>
        <taxon>Clostridia</taxon>
        <taxon>Eubacteriales</taxon>
        <taxon>Peptococcaceae</taxon>
        <taxon>Desulfofarcimen</taxon>
    </lineage>
</organism>
<sequence length="153" mass="17940">MNEFPEPISNTTGKIMAKIRLDFRGAGKPIKFSFNKKSIVRLAEENREQQAAIFRNIPMQGVNIEDINMGIDTYAVYDDILNTEVAYAPLELLVAADSLKDIFRFITRDDFRKIEIIDPPRLMFTSYEVENLLYKFHEEMIKYKIVLERKINR</sequence>
<dbReference type="EMBL" id="CP001720">
    <property type="protein sequence ID" value="ACV62926.1"/>
    <property type="molecule type" value="Genomic_DNA"/>
</dbReference>
<evidence type="ECO:0000313" key="2">
    <source>
        <dbReference type="Proteomes" id="UP000002217"/>
    </source>
</evidence>